<dbReference type="Pfam" id="PF02130">
    <property type="entry name" value="YbeY"/>
    <property type="match status" value="1"/>
</dbReference>
<evidence type="ECO:0000313" key="12">
    <source>
        <dbReference type="Proteomes" id="UP000182589"/>
    </source>
</evidence>
<keyword evidence="12" id="KW-1185">Reference proteome</keyword>
<reference evidence="10" key="3">
    <citation type="submission" date="2023-02" db="EMBL/GenBank/DDBJ databases">
        <title>Proposal of a novel subspecies: Alicyclobacillus hesperidum subspecies aegle.</title>
        <authorList>
            <person name="Goto K."/>
            <person name="Fujii T."/>
            <person name="Yasui K."/>
            <person name="Mochida K."/>
            <person name="Kato-Tanaka Y."/>
            <person name="Morohoshi S."/>
            <person name="An S.Y."/>
            <person name="Kasai H."/>
            <person name="Yokota A."/>
        </authorList>
    </citation>
    <scope>NUCLEOTIDE SEQUENCE</scope>
    <source>
        <strain evidence="10">DSM 12766</strain>
    </source>
</reference>
<feature type="binding site" evidence="9">
    <location>
        <position position="125"/>
    </location>
    <ligand>
        <name>Zn(2+)</name>
        <dbReference type="ChEBI" id="CHEBI:29105"/>
        <note>catalytic</note>
    </ligand>
</feature>
<keyword evidence="7 9" id="KW-0378">Hydrolase</keyword>
<sequence length="160" mass="17961">MTAEHRLAVGVECEVDWPWSEAGKDPQSFVQRVLEAAANRLDIEGEVSVLFVDDETIHELNRTYRQVDRPTDVLSFAMLEGEETPQPEGELPVLGDIVVSVDTAKVQAESYGHSLEREMAFLLVHGFLHLNGYDHAEPEEEREMFALQEEILQGIGLSRG</sequence>
<comment type="function">
    <text evidence="9">Single strand-specific metallo-endoribonuclease involved in late-stage 70S ribosome quality control and in maturation of the 3' terminus of the 16S rRNA.</text>
</comment>
<keyword evidence="4 9" id="KW-0540">Nuclease</keyword>
<dbReference type="AlphaFoldDB" id="A0A1H2U8D9"/>
<dbReference type="EC" id="3.1.-.-" evidence="9"/>
<dbReference type="HAMAP" id="MF_00009">
    <property type="entry name" value="Endoribonucl_YbeY"/>
    <property type="match status" value="1"/>
</dbReference>
<dbReference type="Proteomes" id="UP001157137">
    <property type="component" value="Unassembled WGS sequence"/>
</dbReference>
<dbReference type="GO" id="GO:0004222">
    <property type="term" value="F:metalloendopeptidase activity"/>
    <property type="evidence" value="ECO:0007669"/>
    <property type="project" value="InterPro"/>
</dbReference>
<dbReference type="EMBL" id="FNOJ01000007">
    <property type="protein sequence ID" value="SDW52483.1"/>
    <property type="molecule type" value="Genomic_DNA"/>
</dbReference>
<dbReference type="PROSITE" id="PS01306">
    <property type="entry name" value="UPF0054"/>
    <property type="match status" value="1"/>
</dbReference>
<dbReference type="GO" id="GO:0006364">
    <property type="term" value="P:rRNA processing"/>
    <property type="evidence" value="ECO:0007669"/>
    <property type="project" value="UniProtKB-UniRule"/>
</dbReference>
<dbReference type="InterPro" id="IPR023091">
    <property type="entry name" value="MetalPrtase_cat_dom_sf_prd"/>
</dbReference>
<dbReference type="SUPFAM" id="SSF55486">
    <property type="entry name" value="Metalloproteases ('zincins'), catalytic domain"/>
    <property type="match status" value="1"/>
</dbReference>
<organism evidence="11 12">
    <name type="scientific">Alicyclobacillus hesperidum</name>
    <dbReference type="NCBI Taxonomy" id="89784"/>
    <lineage>
        <taxon>Bacteria</taxon>
        <taxon>Bacillati</taxon>
        <taxon>Bacillota</taxon>
        <taxon>Bacilli</taxon>
        <taxon>Bacillales</taxon>
        <taxon>Alicyclobacillaceae</taxon>
        <taxon>Alicyclobacillus</taxon>
    </lineage>
</organism>
<evidence type="ECO:0000256" key="7">
    <source>
        <dbReference type="ARBA" id="ARBA00022801"/>
    </source>
</evidence>
<comment type="subcellular location">
    <subcellularLocation>
        <location evidence="9">Cytoplasm</location>
    </subcellularLocation>
</comment>
<dbReference type="STRING" id="89784.SAMN04489725_10798"/>
<dbReference type="EMBL" id="BSRA01000009">
    <property type="protein sequence ID" value="GLV14127.1"/>
    <property type="molecule type" value="Genomic_DNA"/>
</dbReference>
<dbReference type="NCBIfam" id="TIGR00043">
    <property type="entry name" value="rRNA maturation RNase YbeY"/>
    <property type="match status" value="1"/>
</dbReference>
<evidence type="ECO:0000256" key="8">
    <source>
        <dbReference type="ARBA" id="ARBA00022833"/>
    </source>
</evidence>
<dbReference type="PANTHER" id="PTHR46986">
    <property type="entry name" value="ENDORIBONUCLEASE YBEY, CHLOROPLASTIC"/>
    <property type="match status" value="1"/>
</dbReference>
<name>A0A1H2U8D9_9BACL</name>
<feature type="binding site" evidence="9">
    <location>
        <position position="129"/>
    </location>
    <ligand>
        <name>Zn(2+)</name>
        <dbReference type="ChEBI" id="CHEBI:29105"/>
        <note>catalytic</note>
    </ligand>
</feature>
<evidence type="ECO:0000256" key="4">
    <source>
        <dbReference type="ARBA" id="ARBA00022722"/>
    </source>
</evidence>
<dbReference type="Proteomes" id="UP000182589">
    <property type="component" value="Unassembled WGS sequence"/>
</dbReference>
<dbReference type="RefSeq" id="WP_006445551.1">
    <property type="nucleotide sequence ID" value="NZ_BSRA01000009.1"/>
</dbReference>
<evidence type="ECO:0000256" key="6">
    <source>
        <dbReference type="ARBA" id="ARBA00022759"/>
    </source>
</evidence>
<dbReference type="InterPro" id="IPR002036">
    <property type="entry name" value="YbeY"/>
</dbReference>
<dbReference type="PANTHER" id="PTHR46986:SF1">
    <property type="entry name" value="ENDORIBONUCLEASE YBEY, CHLOROPLASTIC"/>
    <property type="match status" value="1"/>
</dbReference>
<evidence type="ECO:0000256" key="5">
    <source>
        <dbReference type="ARBA" id="ARBA00022723"/>
    </source>
</evidence>
<feature type="binding site" evidence="9">
    <location>
        <position position="135"/>
    </location>
    <ligand>
        <name>Zn(2+)</name>
        <dbReference type="ChEBI" id="CHEBI:29105"/>
        <note>catalytic</note>
    </ligand>
</feature>
<proteinExistence type="inferred from homology"/>
<keyword evidence="2 9" id="KW-0690">Ribosome biogenesis</keyword>
<dbReference type="InterPro" id="IPR020549">
    <property type="entry name" value="YbeY_CS"/>
</dbReference>
<evidence type="ECO:0000256" key="1">
    <source>
        <dbReference type="ARBA" id="ARBA00010875"/>
    </source>
</evidence>
<keyword evidence="3 9" id="KW-0698">rRNA processing</keyword>
<gene>
    <name evidence="9 10" type="primary">ybeY</name>
    <name evidence="10" type="ORF">Heshes_18110</name>
    <name evidence="11" type="ORF">SAMN04489725_10798</name>
</gene>
<evidence type="ECO:0000313" key="10">
    <source>
        <dbReference type="EMBL" id="GLV14127.1"/>
    </source>
</evidence>
<dbReference type="Gene3D" id="3.40.390.30">
    <property type="entry name" value="Metalloproteases ('zincins'), catalytic domain"/>
    <property type="match status" value="1"/>
</dbReference>
<dbReference type="GO" id="GO:0004521">
    <property type="term" value="F:RNA endonuclease activity"/>
    <property type="evidence" value="ECO:0007669"/>
    <property type="project" value="UniProtKB-UniRule"/>
</dbReference>
<reference evidence="12" key="1">
    <citation type="submission" date="2016-10" db="EMBL/GenBank/DDBJ databases">
        <authorList>
            <person name="Varghese N."/>
        </authorList>
    </citation>
    <scope>NUCLEOTIDE SEQUENCE [LARGE SCALE GENOMIC DNA]</scope>
    <source>
        <strain evidence="12">DSM 12489</strain>
    </source>
</reference>
<comment type="cofactor">
    <cofactor evidence="9">
        <name>Zn(2+)</name>
        <dbReference type="ChEBI" id="CHEBI:29105"/>
    </cofactor>
    <text evidence="9">Binds 1 zinc ion.</text>
</comment>
<comment type="similarity">
    <text evidence="1 9">Belongs to the endoribonuclease YbeY family.</text>
</comment>
<evidence type="ECO:0000256" key="3">
    <source>
        <dbReference type="ARBA" id="ARBA00022552"/>
    </source>
</evidence>
<evidence type="ECO:0000256" key="2">
    <source>
        <dbReference type="ARBA" id="ARBA00022517"/>
    </source>
</evidence>
<keyword evidence="6 9" id="KW-0255">Endonuclease</keyword>
<protein>
    <recommendedName>
        <fullName evidence="9">Endoribonuclease YbeY</fullName>
        <ecNumber evidence="9">3.1.-.-</ecNumber>
    </recommendedName>
</protein>
<accession>A0A1H2U8D9</accession>
<keyword evidence="9" id="KW-0963">Cytoplasm</keyword>
<keyword evidence="8 9" id="KW-0862">Zinc</keyword>
<keyword evidence="5 9" id="KW-0479">Metal-binding</keyword>
<evidence type="ECO:0000256" key="9">
    <source>
        <dbReference type="HAMAP-Rule" id="MF_00009"/>
    </source>
</evidence>
<dbReference type="GO" id="GO:0005737">
    <property type="term" value="C:cytoplasm"/>
    <property type="evidence" value="ECO:0007669"/>
    <property type="project" value="UniProtKB-SubCell"/>
</dbReference>
<evidence type="ECO:0000313" key="11">
    <source>
        <dbReference type="EMBL" id="SDW52483.1"/>
    </source>
</evidence>
<reference evidence="11" key="2">
    <citation type="submission" date="2016-10" db="EMBL/GenBank/DDBJ databases">
        <authorList>
            <person name="de Groot N.N."/>
        </authorList>
    </citation>
    <scope>NUCLEOTIDE SEQUENCE [LARGE SCALE GENOMIC DNA]</scope>
    <source>
        <strain evidence="11">DSM 12489</strain>
    </source>
</reference>
<dbReference type="GO" id="GO:0008270">
    <property type="term" value="F:zinc ion binding"/>
    <property type="evidence" value="ECO:0007669"/>
    <property type="project" value="UniProtKB-UniRule"/>
</dbReference>